<dbReference type="EMBL" id="MN079597">
    <property type="protein sequence ID" value="QEA08008.1"/>
    <property type="molecule type" value="Genomic_DNA"/>
</dbReference>
<sequence length="78" mass="8295">MAIPRVHCDQGHTLKRCLDLFRGETVDLGMRLPHACRLRGDDVVNVLGKSGSLEEAPGIVGTADGQATDGDPCLREGP</sequence>
<reference evidence="2" key="1">
    <citation type="submission" date="2019-06" db="EMBL/GenBank/DDBJ databases">
        <authorList>
            <person name="Murdoch R.W."/>
            <person name="Fathepure B."/>
        </authorList>
    </citation>
    <scope>NUCLEOTIDE SEQUENCE</scope>
</reference>
<evidence type="ECO:0000256" key="1">
    <source>
        <dbReference type="SAM" id="MobiDB-lite"/>
    </source>
</evidence>
<accession>A0A5B8RJ12</accession>
<proteinExistence type="predicted"/>
<name>A0A5B8RJ12_9ZZZZ</name>
<protein>
    <submittedName>
        <fullName evidence="2">Uncharacterized protein</fullName>
    </submittedName>
</protein>
<organism evidence="2">
    <name type="scientific">uncultured organism</name>
    <dbReference type="NCBI Taxonomy" id="155900"/>
    <lineage>
        <taxon>unclassified sequences</taxon>
        <taxon>environmental samples</taxon>
    </lineage>
</organism>
<evidence type="ECO:0000313" key="2">
    <source>
        <dbReference type="EMBL" id="QEA08008.1"/>
    </source>
</evidence>
<gene>
    <name evidence="2" type="ORF">KBTEX_04376</name>
</gene>
<dbReference type="AlphaFoldDB" id="A0A5B8RJ12"/>
<feature type="region of interest" description="Disordered" evidence="1">
    <location>
        <begin position="57"/>
        <end position="78"/>
    </location>
</feature>